<evidence type="ECO:0000313" key="2">
    <source>
        <dbReference type="VGNC" id="VGNC:66403"/>
    </source>
</evidence>
<proteinExistence type="evidence at transcript level"/>
<protein>
    <submittedName>
        <fullName evidence="1">TNF receptor superfamily member 11b OPGv.2 variant</fullName>
    </submittedName>
</protein>
<reference evidence="1" key="1">
    <citation type="submission" date="2016-07" db="EMBL/GenBank/DDBJ databases">
        <title>The Role of Osteoprotegerin in Bone-Invasive Feline Oral Squamous Cell Carcinoma.</title>
        <authorList>
            <person name="Supsavhad W."/>
            <person name="Dirksen W.P."/>
            <person name="Pelot J."/>
            <person name="Rosol T.J."/>
        </authorList>
    </citation>
    <scope>NUCLEOTIDE SEQUENCE</scope>
</reference>
<accession>A0A223G1M6</accession>
<sequence length="49" mass="5754">MNRLLYCALVEPRSEIQFARDVQMGSSRMRRHLKHPVENTQTAVHLVSF</sequence>
<evidence type="ECO:0000313" key="1">
    <source>
        <dbReference type="EMBL" id="AST16085.1"/>
    </source>
</evidence>
<gene>
    <name evidence="1 2" type="primary">TNFRSF11B</name>
</gene>
<dbReference type="Bgee" id="ENSFCAG00000001880">
    <property type="expression patterns" value="Expressed in zone of skin and 10 other cell types or tissues"/>
</dbReference>
<name>A0A223G1M6_FELCA</name>
<dbReference type="VGNC" id="VGNC:66403">
    <property type="gene designation" value="TNFRSF11B"/>
</dbReference>
<organism evidence="1">
    <name type="scientific">Felis catus</name>
    <name type="common">Cat</name>
    <name type="synonym">Felis silvestris catus</name>
    <dbReference type="NCBI Taxonomy" id="9685"/>
    <lineage>
        <taxon>Eukaryota</taxon>
        <taxon>Metazoa</taxon>
        <taxon>Chordata</taxon>
        <taxon>Craniata</taxon>
        <taxon>Vertebrata</taxon>
        <taxon>Euteleostomi</taxon>
        <taxon>Mammalia</taxon>
        <taxon>Eutheria</taxon>
        <taxon>Laurasiatheria</taxon>
        <taxon>Carnivora</taxon>
        <taxon>Feliformia</taxon>
        <taxon>Felidae</taxon>
        <taxon>Felinae</taxon>
        <taxon>Felis</taxon>
    </lineage>
</organism>
<dbReference type="AlphaFoldDB" id="A0A223G1M6"/>
<dbReference type="EMBL" id="KX610463">
    <property type="protein sequence ID" value="AST16085.1"/>
    <property type="molecule type" value="mRNA"/>
</dbReference>
<keyword evidence="1" id="KW-0675">Receptor</keyword>